<evidence type="ECO:0000313" key="4">
    <source>
        <dbReference type="Proteomes" id="UP000612055"/>
    </source>
</evidence>
<keyword evidence="4" id="KW-1185">Reference proteome</keyword>
<feature type="region of interest" description="Disordered" evidence="1">
    <location>
        <begin position="763"/>
        <end position="819"/>
    </location>
</feature>
<dbReference type="GO" id="GO:0071949">
    <property type="term" value="F:FAD binding"/>
    <property type="evidence" value="ECO:0007669"/>
    <property type="project" value="InterPro"/>
</dbReference>
<gene>
    <name evidence="3" type="ORF">HYH03_010977</name>
</gene>
<reference evidence="3" key="1">
    <citation type="journal article" date="2020" name="bioRxiv">
        <title>Comparative genomics of Chlamydomonas.</title>
        <authorList>
            <person name="Craig R.J."/>
            <person name="Hasan A.R."/>
            <person name="Ness R.W."/>
            <person name="Keightley P.D."/>
        </authorList>
    </citation>
    <scope>NUCLEOTIDE SEQUENCE</scope>
    <source>
        <strain evidence="3">CCAP 11/70</strain>
    </source>
</reference>
<name>A0A835XX18_9CHLO</name>
<evidence type="ECO:0000259" key="2">
    <source>
        <dbReference type="Pfam" id="PF01494"/>
    </source>
</evidence>
<organism evidence="3 4">
    <name type="scientific">Edaphochlamys debaryana</name>
    <dbReference type="NCBI Taxonomy" id="47281"/>
    <lineage>
        <taxon>Eukaryota</taxon>
        <taxon>Viridiplantae</taxon>
        <taxon>Chlorophyta</taxon>
        <taxon>core chlorophytes</taxon>
        <taxon>Chlorophyceae</taxon>
        <taxon>CS clade</taxon>
        <taxon>Chlamydomonadales</taxon>
        <taxon>Chlamydomonadales incertae sedis</taxon>
        <taxon>Edaphochlamys</taxon>
    </lineage>
</organism>
<dbReference type="OrthoDB" id="2017073at2759"/>
<comment type="caution">
    <text evidence="3">The sequence shown here is derived from an EMBL/GenBank/DDBJ whole genome shotgun (WGS) entry which is preliminary data.</text>
</comment>
<protein>
    <recommendedName>
        <fullName evidence="2">FAD-binding domain-containing protein</fullName>
    </recommendedName>
</protein>
<evidence type="ECO:0000256" key="1">
    <source>
        <dbReference type="SAM" id="MobiDB-lite"/>
    </source>
</evidence>
<dbReference type="PANTHER" id="PTHR46496:SF4">
    <property type="entry name" value="ZEAXANTHIN EPOXIDASE"/>
    <property type="match status" value="1"/>
</dbReference>
<dbReference type="EMBL" id="JAEHOE010000060">
    <property type="protein sequence ID" value="KAG2490583.1"/>
    <property type="molecule type" value="Genomic_DNA"/>
</dbReference>
<dbReference type="AlphaFoldDB" id="A0A835XX18"/>
<dbReference type="PRINTS" id="PR00420">
    <property type="entry name" value="RNGMNOXGNASE"/>
</dbReference>
<feature type="compositionally biased region" description="Gly residues" evidence="1">
    <location>
        <begin position="1147"/>
        <end position="1171"/>
    </location>
</feature>
<evidence type="ECO:0000313" key="3">
    <source>
        <dbReference type="EMBL" id="KAG2490583.1"/>
    </source>
</evidence>
<dbReference type="Gene3D" id="3.50.50.60">
    <property type="entry name" value="FAD/NAD(P)-binding domain"/>
    <property type="match status" value="4"/>
</dbReference>
<feature type="domain" description="FAD-binding" evidence="2">
    <location>
        <begin position="376"/>
        <end position="438"/>
    </location>
</feature>
<accession>A0A835XX18</accession>
<dbReference type="Pfam" id="PF01494">
    <property type="entry name" value="FAD_binding_3"/>
    <property type="match status" value="2"/>
</dbReference>
<proteinExistence type="predicted"/>
<dbReference type="Proteomes" id="UP000612055">
    <property type="component" value="Unassembled WGS sequence"/>
</dbReference>
<feature type="region of interest" description="Disordered" evidence="1">
    <location>
        <begin position="274"/>
        <end position="326"/>
    </location>
</feature>
<dbReference type="PANTHER" id="PTHR46496">
    <property type="match status" value="1"/>
</dbReference>
<feature type="region of interest" description="Disordered" evidence="1">
    <location>
        <begin position="927"/>
        <end position="947"/>
    </location>
</feature>
<feature type="domain" description="FAD-binding" evidence="2">
    <location>
        <begin position="997"/>
        <end position="1059"/>
    </location>
</feature>
<feature type="region of interest" description="Disordered" evidence="1">
    <location>
        <begin position="1110"/>
        <end position="1183"/>
    </location>
</feature>
<dbReference type="InterPro" id="IPR002938">
    <property type="entry name" value="FAD-bd"/>
</dbReference>
<dbReference type="Pfam" id="PF13450">
    <property type="entry name" value="NAD_binding_8"/>
    <property type="match status" value="2"/>
</dbReference>
<dbReference type="SUPFAM" id="SSF51905">
    <property type="entry name" value="FAD/NAD(P)-binding domain"/>
    <property type="match status" value="2"/>
</dbReference>
<feature type="compositionally biased region" description="Gly residues" evidence="1">
    <location>
        <begin position="1120"/>
        <end position="1129"/>
    </location>
</feature>
<dbReference type="InterPro" id="IPR036188">
    <property type="entry name" value="FAD/NAD-bd_sf"/>
</dbReference>
<sequence>MASPVADGTSPLGLRAVDVAIIGGGLGGLALAAGLRHRGFDAHVFEAAPQLRHETGTMIGLGPNAFAALGELHPAMAGAVRSRGAETTGILGINCPPGKERTIVDRSGAAAGGLHSIRWAETQAALADLVPADVIHCNHPAAGYDEVWDEQDEQPSPDAAGLPASAAVVHFRGQPSVRARLVVGADGLNSVIRAAMYPGEPGPRYLGFMNWNCVVPNPGGNTIAQAHKPGQLVAATDTDRSDMSSEMSMLCYISDAGGDHTFWQLRLRYEEPCFTAPPEPEGEAEAAAAGVSGGKPTEGEGRPDASGAEGGTGEGSKRRRRGGLGVPGSKARVLAALEEAGWEWALPIVEATPEAAIFERAMYDRLPLERWASPGGRVVLLGDSAHAMYPGPGQGARSAFEDAHQLALALEALWPDVPAALERYQEARIVRANRVLNFAAEGAGLPSVYLPLRPKHSSNAEKWERFTEFGKWLNQYPANMHGDPQSKWWKPPGGVEGEDGGQQAGAPAVEARVEVVGPVEEGASKGDKMITVDVAIIGGGLGGLALAAGLRHRGFDAHVFEAAPKLRHETGTMIGLGPNAFAALGELHPDVPDAIRRRGVATASILSHNCPPGQEPVVWERTGAAAGGQHTIRWAETQAALADLVPADVIHCNHPAAGYDEVWDEQDEQSSPHAAAFPPRPLWCTSGASPVCGHGWWYLGFMNWNCVVPNPGGNTIAQAHKPGQMVATTDLPRGDFSRELGLLCYISDAGGDHTFWQLRKPYEEPSFTAPPEPEGEAEAAAAGVSGGKPTEGEGRPDASGAEGGTGEGSKRRRRGGLGVPGSKARVLAALEEAGWDWTLPIVEATPEAAIFERALYDRCRGVELTHAVARNYPPGGEPVTTERSGAALGGTLTLRWAEYRETHEEPCFTPQPNEEGPDGTSAACTTAAAAAPGSGGPHRRRRGGLGVPGSKARVLSGLEAVGWDWALSIVEATPEAAIFERAMYDRLPLERWASPGGRVVLLGDSAHAMFQGPGQGARSAFEDAHQLALALEALWPDVPAALERYQEARIVRANRVLSFSAEGAPLPSVSLPLRPQGLTPQASCVRERMERFWEFGQWLNQYPANMHGDPQSKWWKPPGGEEGGYGGPQAGAPAVDARVEVVVGAPQGSGKGSGRGGGQQRGRGGSVGVHRGGAFSKTPEGSK</sequence>